<dbReference type="CDD" id="cd01560">
    <property type="entry name" value="Thr-synth_2"/>
    <property type="match status" value="1"/>
</dbReference>
<evidence type="ECO:0000256" key="11">
    <source>
        <dbReference type="NCBIfam" id="TIGR00260"/>
    </source>
</evidence>
<dbReference type="Pfam" id="PF24857">
    <property type="entry name" value="THR4_C"/>
    <property type="match status" value="1"/>
</dbReference>
<comment type="cofactor">
    <cofactor evidence="1 12">
        <name>pyridoxal 5'-phosphate</name>
        <dbReference type="ChEBI" id="CHEBI:597326"/>
    </cofactor>
</comment>
<dbReference type="GO" id="GO:0004795">
    <property type="term" value="F:threonine synthase activity"/>
    <property type="evidence" value="ECO:0007669"/>
    <property type="project" value="UniProtKB-UniRule"/>
</dbReference>
<dbReference type="Gene3D" id="3.90.1380.10">
    <property type="entry name" value="Threonine synthase, N-terminal domain"/>
    <property type="match status" value="1"/>
</dbReference>
<comment type="catalytic activity">
    <reaction evidence="10">
        <text>O-phospho-L-homoserine + H2O = L-threonine + phosphate</text>
        <dbReference type="Rhea" id="RHEA:10840"/>
        <dbReference type="ChEBI" id="CHEBI:15377"/>
        <dbReference type="ChEBI" id="CHEBI:43474"/>
        <dbReference type="ChEBI" id="CHEBI:57590"/>
        <dbReference type="ChEBI" id="CHEBI:57926"/>
        <dbReference type="EC" id="4.2.3.1"/>
    </reaction>
</comment>
<evidence type="ECO:0000256" key="12">
    <source>
        <dbReference type="PIRSR" id="PIRSR604450-51"/>
    </source>
</evidence>
<dbReference type="UniPathway" id="UPA00050">
    <property type="reaction ID" value="UER00065"/>
</dbReference>
<accession>B2KD18</accession>
<dbReference type="STRING" id="445932.Emin_0859"/>
<dbReference type="GO" id="GO:0030170">
    <property type="term" value="F:pyridoxal phosphate binding"/>
    <property type="evidence" value="ECO:0007669"/>
    <property type="project" value="InterPro"/>
</dbReference>
<dbReference type="GO" id="GO:0009088">
    <property type="term" value="P:threonine biosynthetic process"/>
    <property type="evidence" value="ECO:0007669"/>
    <property type="project" value="UniProtKB-UniRule"/>
</dbReference>
<evidence type="ECO:0000256" key="4">
    <source>
        <dbReference type="ARBA" id="ARBA00013028"/>
    </source>
</evidence>
<evidence type="ECO:0000256" key="10">
    <source>
        <dbReference type="ARBA" id="ARBA00049144"/>
    </source>
</evidence>
<evidence type="ECO:0000256" key="8">
    <source>
        <dbReference type="ARBA" id="ARBA00022898"/>
    </source>
</evidence>
<proteinExistence type="inferred from homology"/>
<evidence type="ECO:0000256" key="7">
    <source>
        <dbReference type="ARBA" id="ARBA00022697"/>
    </source>
</evidence>
<name>B2KD18_ELUMP</name>
<dbReference type="NCBIfam" id="TIGR00260">
    <property type="entry name" value="thrC"/>
    <property type="match status" value="1"/>
</dbReference>
<dbReference type="InterPro" id="IPR036052">
    <property type="entry name" value="TrpB-like_PALP_sf"/>
</dbReference>
<dbReference type="PROSITE" id="PS00165">
    <property type="entry name" value="DEHYDRATASE_SER_THR"/>
    <property type="match status" value="1"/>
</dbReference>
<sequence length="460" mass="50692">MKYIDTRGGNKTFNFEQVLLGGLTENGGLYVPETLPKFTKSEIESMRGLSYNGLAFKILRPFTEDCFTDAELKNIIELAYKNFSEGEIAPLKKLKDNILVLELFHGPTLAFKDFAMQILGQMFETVLKRNNAFITIAGATSGDTGSAAIAAFKNSERAKIFILHPHNKVSDAQRKQMTTVISPNVKNIAVEGSFDDCQNIVKGLFADAGFKEKYSLSAVNSINWARIAAQIVYYFYAALKADEKQEGVSFCVPTGNFGNIFAAYTAKQMGLNIKRLIIASNANDILTRFINSGVMEQKGVTHTLSPSMDIQISSNFERLLFDFCARDQKALNAFMARFKETGRYDVPPVMLSEIKKVFTAFKADDGATLEVIKSIYAQTGVILDPHSAVGVNAALQYNGSEPVITLATAHPAKFGAAVKKALNVEVEVPPSLKKFLEGKERFEVLPVSLEAVKLYMENNA</sequence>
<dbReference type="Pfam" id="PF00291">
    <property type="entry name" value="PALP"/>
    <property type="match status" value="1"/>
</dbReference>
<evidence type="ECO:0000259" key="14">
    <source>
        <dbReference type="Pfam" id="PF14821"/>
    </source>
</evidence>
<evidence type="ECO:0000256" key="3">
    <source>
        <dbReference type="ARBA" id="ARBA00005517"/>
    </source>
</evidence>
<dbReference type="OrthoDB" id="9763107at2"/>
<dbReference type="InterPro" id="IPR000634">
    <property type="entry name" value="Ser/Thr_deHydtase_PyrdxlP-BS"/>
</dbReference>
<dbReference type="InterPro" id="IPR029144">
    <property type="entry name" value="Thr_synth_N"/>
</dbReference>
<keyword evidence="8 12" id="KW-0663">Pyridoxal phosphate</keyword>
<dbReference type="EC" id="4.2.3.1" evidence="4 11"/>
<evidence type="ECO:0000313" key="16">
    <source>
        <dbReference type="Proteomes" id="UP000001029"/>
    </source>
</evidence>
<dbReference type="HOGENOM" id="CLU_015170_1_0_0"/>
<evidence type="ECO:0000256" key="2">
    <source>
        <dbReference type="ARBA" id="ARBA00004979"/>
    </source>
</evidence>
<feature type="modified residue" description="N6-(pyridoxal phosphate)lysine" evidence="12">
    <location>
        <position position="112"/>
    </location>
</feature>
<dbReference type="PANTHER" id="PTHR42690">
    <property type="entry name" value="THREONINE SYNTHASE FAMILY MEMBER"/>
    <property type="match status" value="1"/>
</dbReference>
<dbReference type="AlphaFoldDB" id="B2KD18"/>
<evidence type="ECO:0000313" key="15">
    <source>
        <dbReference type="EMBL" id="ACC98414.1"/>
    </source>
</evidence>
<evidence type="ECO:0000256" key="1">
    <source>
        <dbReference type="ARBA" id="ARBA00001933"/>
    </source>
</evidence>
<dbReference type="EMBL" id="CP001055">
    <property type="protein sequence ID" value="ACC98414.1"/>
    <property type="molecule type" value="Genomic_DNA"/>
</dbReference>
<dbReference type="RefSeq" id="WP_012415029.1">
    <property type="nucleotide sequence ID" value="NC_010644.1"/>
</dbReference>
<dbReference type="InterPro" id="IPR001926">
    <property type="entry name" value="TrpB-like_PALP"/>
</dbReference>
<dbReference type="Proteomes" id="UP000001029">
    <property type="component" value="Chromosome"/>
</dbReference>
<dbReference type="InterPro" id="IPR051166">
    <property type="entry name" value="Threonine_Synthase"/>
</dbReference>
<protein>
    <recommendedName>
        <fullName evidence="5 11">Threonine synthase</fullName>
        <ecNumber evidence="4 11">4.2.3.1</ecNumber>
    </recommendedName>
</protein>
<gene>
    <name evidence="15" type="ordered locus">Emin_0859</name>
</gene>
<dbReference type="SUPFAM" id="SSF53686">
    <property type="entry name" value="Tryptophan synthase beta subunit-like PLP-dependent enzymes"/>
    <property type="match status" value="1"/>
</dbReference>
<feature type="domain" description="Threonine synthase N-terminal" evidence="14">
    <location>
        <begin position="2"/>
        <end position="80"/>
    </location>
</feature>
<keyword evidence="9 15" id="KW-0456">Lyase</keyword>
<keyword evidence="16" id="KW-1185">Reference proteome</keyword>
<dbReference type="KEGG" id="emi:Emin_0859"/>
<evidence type="ECO:0000259" key="13">
    <source>
        <dbReference type="Pfam" id="PF00291"/>
    </source>
</evidence>
<feature type="domain" description="Tryptophan synthase beta chain-like PALP" evidence="13">
    <location>
        <begin position="92"/>
        <end position="324"/>
    </location>
</feature>
<evidence type="ECO:0000256" key="6">
    <source>
        <dbReference type="ARBA" id="ARBA00022605"/>
    </source>
</evidence>
<dbReference type="Pfam" id="PF14821">
    <property type="entry name" value="Thr_synth_N"/>
    <property type="match status" value="1"/>
</dbReference>
<keyword evidence="6" id="KW-0028">Amino-acid biosynthesis</keyword>
<organism evidence="15 16">
    <name type="scientific">Elusimicrobium minutum (strain Pei191)</name>
    <dbReference type="NCBI Taxonomy" id="445932"/>
    <lineage>
        <taxon>Bacteria</taxon>
        <taxon>Pseudomonadati</taxon>
        <taxon>Elusimicrobiota</taxon>
        <taxon>Elusimicrobia</taxon>
        <taxon>Elusimicrobiales</taxon>
        <taxon>Elusimicrobiaceae</taxon>
        <taxon>Elusimicrobium</taxon>
    </lineage>
</organism>
<evidence type="ECO:0000256" key="9">
    <source>
        <dbReference type="ARBA" id="ARBA00023239"/>
    </source>
</evidence>
<reference evidence="15 16" key="1">
    <citation type="journal article" date="2009" name="Appl. Environ. Microbiol.">
        <title>Genomic analysis of 'Elusimicrobium minutum,' the first cultivated representative of the phylum 'Elusimicrobia' (formerly termite group 1).</title>
        <authorList>
            <person name="Herlemann D.P.R."/>
            <person name="Geissinger O."/>
            <person name="Ikeda-Ohtsubo W."/>
            <person name="Kunin V."/>
            <person name="Sun H."/>
            <person name="Lapidus A."/>
            <person name="Hugenholtz P."/>
            <person name="Brune A."/>
        </authorList>
    </citation>
    <scope>NUCLEOTIDE SEQUENCE [LARGE SCALE GENOMIC DNA]</scope>
    <source>
        <strain evidence="15 16">Pei191</strain>
    </source>
</reference>
<dbReference type="InterPro" id="IPR037158">
    <property type="entry name" value="Thr_synth_N_sf"/>
</dbReference>
<evidence type="ECO:0000256" key="5">
    <source>
        <dbReference type="ARBA" id="ARBA00018679"/>
    </source>
</evidence>
<comment type="similarity">
    <text evidence="3">Belongs to the threonine synthase family.</text>
</comment>
<comment type="pathway">
    <text evidence="2">Amino-acid biosynthesis; L-threonine biosynthesis; L-threonine from L-aspartate: step 5/5.</text>
</comment>
<dbReference type="PANTHER" id="PTHR42690:SF1">
    <property type="entry name" value="THREONINE SYNTHASE-LIKE 2"/>
    <property type="match status" value="1"/>
</dbReference>
<keyword evidence="7" id="KW-0791">Threonine biosynthesis</keyword>
<dbReference type="Gene3D" id="3.40.50.1100">
    <property type="match status" value="2"/>
</dbReference>
<dbReference type="InterPro" id="IPR004450">
    <property type="entry name" value="Thr_synthase-like"/>
</dbReference>